<keyword evidence="2" id="KW-1133">Transmembrane helix</keyword>
<dbReference type="EMBL" id="CP031092">
    <property type="protein sequence ID" value="AXF56211.1"/>
    <property type="molecule type" value="Genomic_DNA"/>
</dbReference>
<gene>
    <name evidence="4" type="ORF">DT065_09415</name>
</gene>
<dbReference type="InterPro" id="IPR050882">
    <property type="entry name" value="Prepilin_peptidase/N-MTase"/>
</dbReference>
<dbReference type="InterPro" id="IPR000045">
    <property type="entry name" value="Prepilin_IV_endopep_pep"/>
</dbReference>
<protein>
    <submittedName>
        <fullName evidence="4">Prepilin peptidase</fullName>
    </submittedName>
</protein>
<dbReference type="AlphaFoldDB" id="A0A345BZ30"/>
<name>A0A345BZ30_9BACI</name>
<evidence type="ECO:0000256" key="2">
    <source>
        <dbReference type="SAM" id="Phobius"/>
    </source>
</evidence>
<feature type="transmembrane region" description="Helical" evidence="2">
    <location>
        <begin position="104"/>
        <end position="137"/>
    </location>
</feature>
<evidence type="ECO:0000313" key="4">
    <source>
        <dbReference type="EMBL" id="AXF56211.1"/>
    </source>
</evidence>
<sequence>MYKCRSPSRTCYNDQGRGFNVLSILFFHLPFILIILFSSLTDLKYKLIYDKVTLPGMVYFLVFHAVVDFSTLHQYIFGGLLLGGIHLFLAILSKGQIGGGDIKLFALIGFAMGWEAAFSIFIFTYLIAGLWAIPLFLYVKLSRKQMKTHMVPLAPFIALGVFMFYMT</sequence>
<evidence type="ECO:0000256" key="1">
    <source>
        <dbReference type="ARBA" id="ARBA00005801"/>
    </source>
</evidence>
<evidence type="ECO:0000259" key="3">
    <source>
        <dbReference type="Pfam" id="PF01478"/>
    </source>
</evidence>
<feature type="transmembrane region" description="Helical" evidence="2">
    <location>
        <begin position="20"/>
        <end position="40"/>
    </location>
</feature>
<dbReference type="PANTHER" id="PTHR30487:SF0">
    <property type="entry name" value="PREPILIN LEADER PEPTIDASE_N-METHYLTRANSFERASE-RELATED"/>
    <property type="match status" value="1"/>
</dbReference>
<dbReference type="Proteomes" id="UP000252100">
    <property type="component" value="Chromosome"/>
</dbReference>
<dbReference type="GO" id="GO:0006465">
    <property type="term" value="P:signal peptide processing"/>
    <property type="evidence" value="ECO:0007669"/>
    <property type="project" value="TreeGrafter"/>
</dbReference>
<keyword evidence="2" id="KW-0472">Membrane</keyword>
<dbReference type="GO" id="GO:0004190">
    <property type="term" value="F:aspartic-type endopeptidase activity"/>
    <property type="evidence" value="ECO:0007669"/>
    <property type="project" value="InterPro"/>
</dbReference>
<proteinExistence type="inferred from homology"/>
<feature type="transmembrane region" description="Helical" evidence="2">
    <location>
        <begin position="149"/>
        <end position="166"/>
    </location>
</feature>
<dbReference type="PANTHER" id="PTHR30487">
    <property type="entry name" value="TYPE 4 PREPILIN-LIKE PROTEINS LEADER PEPTIDE-PROCESSING ENZYME"/>
    <property type="match status" value="1"/>
</dbReference>
<dbReference type="KEGG" id="rue:DT065_09415"/>
<evidence type="ECO:0000313" key="5">
    <source>
        <dbReference type="Proteomes" id="UP000252100"/>
    </source>
</evidence>
<feature type="transmembrane region" description="Helical" evidence="2">
    <location>
        <begin position="72"/>
        <end position="92"/>
    </location>
</feature>
<dbReference type="GO" id="GO:0005886">
    <property type="term" value="C:plasma membrane"/>
    <property type="evidence" value="ECO:0007669"/>
    <property type="project" value="TreeGrafter"/>
</dbReference>
<accession>A0A345BZ30</accession>
<dbReference type="Gene3D" id="1.20.120.1220">
    <property type="match status" value="1"/>
</dbReference>
<comment type="similarity">
    <text evidence="1">Belongs to the peptidase A24 family.</text>
</comment>
<feature type="domain" description="Prepilin type IV endopeptidase peptidase" evidence="3">
    <location>
        <begin position="31"/>
        <end position="133"/>
    </location>
</feature>
<keyword evidence="2" id="KW-0812">Transmembrane</keyword>
<reference evidence="4 5" key="1">
    <citation type="journal article" date="2018" name="J. Microbiol.">
        <title>Salicibibacter kimchii gen. nov., sp. nov., a moderately halophilic and alkalitolerant bacterium in the family Bacillaceae, isolated from kimchi.</title>
        <authorList>
            <person name="Jang J.Y."/>
            <person name="Oh Y.J."/>
            <person name="Lim S.K."/>
            <person name="Park H.K."/>
            <person name="Lee C."/>
            <person name="Kim J.Y."/>
            <person name="Lee M.A."/>
            <person name="Choi H.J."/>
        </authorList>
    </citation>
    <scope>NUCLEOTIDE SEQUENCE [LARGE SCALE GENOMIC DNA]</scope>
    <source>
        <strain evidence="4 5">NKC1-1</strain>
    </source>
</reference>
<keyword evidence="5" id="KW-1185">Reference proteome</keyword>
<dbReference type="Pfam" id="PF01478">
    <property type="entry name" value="Peptidase_A24"/>
    <property type="match status" value="1"/>
</dbReference>
<organism evidence="4 5">
    <name type="scientific">Salicibibacter kimchii</name>
    <dbReference type="NCBI Taxonomy" id="2099786"/>
    <lineage>
        <taxon>Bacteria</taxon>
        <taxon>Bacillati</taxon>
        <taxon>Bacillota</taxon>
        <taxon>Bacilli</taxon>
        <taxon>Bacillales</taxon>
        <taxon>Bacillaceae</taxon>
        <taxon>Salicibibacter</taxon>
    </lineage>
</organism>